<dbReference type="OrthoDB" id="9806940at2"/>
<dbReference type="SUPFAM" id="SSF51735">
    <property type="entry name" value="NAD(P)-binding Rossmann-fold domains"/>
    <property type="match status" value="1"/>
</dbReference>
<dbReference type="EC" id="1.1.1.1" evidence="3"/>
<dbReference type="InterPro" id="IPR013154">
    <property type="entry name" value="ADH-like_N"/>
</dbReference>
<dbReference type="NCBIfam" id="TIGR02822">
    <property type="entry name" value="adh_fam_2"/>
    <property type="match status" value="1"/>
</dbReference>
<dbReference type="GO" id="GO:0004022">
    <property type="term" value="F:alcohol dehydrogenase (NAD+) activity"/>
    <property type="evidence" value="ECO:0007669"/>
    <property type="project" value="UniProtKB-EC"/>
</dbReference>
<dbReference type="EMBL" id="FZOS01000048">
    <property type="protein sequence ID" value="SNT14377.1"/>
    <property type="molecule type" value="Genomic_DNA"/>
</dbReference>
<dbReference type="PANTHER" id="PTHR42940:SF8">
    <property type="entry name" value="VACUOLAR PROTEIN SORTING-ASSOCIATED PROTEIN 11"/>
    <property type="match status" value="1"/>
</dbReference>
<keyword evidence="4" id="KW-0479">Metal-binding</keyword>
<evidence type="ECO:0000256" key="2">
    <source>
        <dbReference type="ARBA" id="ARBA00008072"/>
    </source>
</evidence>
<evidence type="ECO:0000313" key="9">
    <source>
        <dbReference type="Proteomes" id="UP000198281"/>
    </source>
</evidence>
<dbReference type="Gene3D" id="3.40.50.720">
    <property type="entry name" value="NAD(P)-binding Rossmann-like Domain"/>
    <property type="match status" value="1"/>
</dbReference>
<evidence type="ECO:0000256" key="3">
    <source>
        <dbReference type="ARBA" id="ARBA00013190"/>
    </source>
</evidence>
<evidence type="ECO:0000313" key="8">
    <source>
        <dbReference type="EMBL" id="SNT14377.1"/>
    </source>
</evidence>
<dbReference type="CDD" id="cd08298">
    <property type="entry name" value="CAD2"/>
    <property type="match status" value="1"/>
</dbReference>
<dbReference type="SUPFAM" id="SSF50129">
    <property type="entry name" value="GroES-like"/>
    <property type="match status" value="1"/>
</dbReference>
<proteinExistence type="inferred from homology"/>
<dbReference type="GO" id="GO:0008270">
    <property type="term" value="F:zinc ion binding"/>
    <property type="evidence" value="ECO:0007669"/>
    <property type="project" value="InterPro"/>
</dbReference>
<name>A0A239K7N3_9SPHN</name>
<dbReference type="SMART" id="SM00829">
    <property type="entry name" value="PKS_ER"/>
    <property type="match status" value="1"/>
</dbReference>
<dbReference type="InterPro" id="IPR002328">
    <property type="entry name" value="ADH_Zn_CS"/>
</dbReference>
<keyword evidence="5" id="KW-0862">Zinc</keyword>
<organism evidence="8 9">
    <name type="scientific">Edaphosphingomonas laterariae</name>
    <dbReference type="NCBI Taxonomy" id="861865"/>
    <lineage>
        <taxon>Bacteria</taxon>
        <taxon>Pseudomonadati</taxon>
        <taxon>Pseudomonadota</taxon>
        <taxon>Alphaproteobacteria</taxon>
        <taxon>Sphingomonadales</taxon>
        <taxon>Rhizorhabdaceae</taxon>
        <taxon>Edaphosphingomonas</taxon>
    </lineage>
</organism>
<gene>
    <name evidence="8" type="ORF">SAMN06295912_1487</name>
</gene>
<evidence type="ECO:0000259" key="7">
    <source>
        <dbReference type="SMART" id="SM00829"/>
    </source>
</evidence>
<sequence length="339" mass="35884">MTEMWAMELGAVGGPLRLVARAIPDPGPGELLIKVIACGVCRTDLHIVDGEVTAQLPIIPGHEIVGIVAAIGEGVTGFLPGDRVGVPWLGHSCGRCDYCRSGRENLCDMPGFTGCTRDGGYATHAVADAHFCFRIPDLYSDEEAAPLLCAGLIGWRSLRAAGEGRCLGLYGFGAAAHIIAQIAIWQGREVYAFTKADDREGQDFARSLGCAWAGSSDEPAPVELDAAILFAPVGALVPVALRAIRKGGRVICAGIHMSDIPAFPYADLWGERTIASVANLTRDDGTSFFEVAQEARVRTVTTTFRLADANIALERLRAGALVGAAVLLPGEPGNYQRQE</sequence>
<dbReference type="InterPro" id="IPR036291">
    <property type="entry name" value="NAD(P)-bd_dom_sf"/>
</dbReference>
<dbReference type="Pfam" id="PF08240">
    <property type="entry name" value="ADH_N"/>
    <property type="match status" value="1"/>
</dbReference>
<dbReference type="InterPro" id="IPR014187">
    <property type="entry name" value="ADH_Zn_typ-2"/>
</dbReference>
<dbReference type="InterPro" id="IPR020843">
    <property type="entry name" value="ER"/>
</dbReference>
<reference evidence="9" key="1">
    <citation type="submission" date="2017-06" db="EMBL/GenBank/DDBJ databases">
        <authorList>
            <person name="Varghese N."/>
            <person name="Submissions S."/>
        </authorList>
    </citation>
    <scope>NUCLEOTIDE SEQUENCE [LARGE SCALE GENOMIC DNA]</scope>
    <source>
        <strain evidence="9">LNB2</strain>
    </source>
</reference>
<feature type="domain" description="Enoyl reductase (ER)" evidence="7">
    <location>
        <begin position="13"/>
        <end position="327"/>
    </location>
</feature>
<evidence type="ECO:0000256" key="1">
    <source>
        <dbReference type="ARBA" id="ARBA00001947"/>
    </source>
</evidence>
<keyword evidence="6" id="KW-0560">Oxidoreductase</keyword>
<dbReference type="AlphaFoldDB" id="A0A239K7N3"/>
<comment type="cofactor">
    <cofactor evidence="1">
        <name>Zn(2+)</name>
        <dbReference type="ChEBI" id="CHEBI:29105"/>
    </cofactor>
</comment>
<dbReference type="Gene3D" id="3.90.180.10">
    <property type="entry name" value="Medium-chain alcohol dehydrogenases, catalytic domain"/>
    <property type="match status" value="1"/>
</dbReference>
<dbReference type="GO" id="GO:0005737">
    <property type="term" value="C:cytoplasm"/>
    <property type="evidence" value="ECO:0007669"/>
    <property type="project" value="TreeGrafter"/>
</dbReference>
<accession>A0A239K7N3</accession>
<evidence type="ECO:0000256" key="4">
    <source>
        <dbReference type="ARBA" id="ARBA00022723"/>
    </source>
</evidence>
<dbReference type="PANTHER" id="PTHR42940">
    <property type="entry name" value="ALCOHOL DEHYDROGENASE 1-RELATED"/>
    <property type="match status" value="1"/>
</dbReference>
<dbReference type="Proteomes" id="UP000198281">
    <property type="component" value="Unassembled WGS sequence"/>
</dbReference>
<evidence type="ECO:0000256" key="6">
    <source>
        <dbReference type="ARBA" id="ARBA00023002"/>
    </source>
</evidence>
<protein>
    <recommendedName>
        <fullName evidence="3">alcohol dehydrogenase</fullName>
        <ecNumber evidence="3">1.1.1.1</ecNumber>
    </recommendedName>
</protein>
<keyword evidence="9" id="KW-1185">Reference proteome</keyword>
<evidence type="ECO:0000256" key="5">
    <source>
        <dbReference type="ARBA" id="ARBA00022833"/>
    </source>
</evidence>
<dbReference type="InterPro" id="IPR011032">
    <property type="entry name" value="GroES-like_sf"/>
</dbReference>
<comment type="similarity">
    <text evidence="2">Belongs to the zinc-containing alcohol dehydrogenase family.</text>
</comment>
<dbReference type="PROSITE" id="PS00059">
    <property type="entry name" value="ADH_ZINC"/>
    <property type="match status" value="1"/>
</dbReference>